<protein>
    <submittedName>
        <fullName evidence="1">Uncharacterized protein</fullName>
    </submittedName>
</protein>
<dbReference type="AlphaFoldDB" id="X1ELP9"/>
<sequence>SVSHKITKVKLKLYRVGSPGTATVSIRATSGLHPTGSDLCSGTTNGDTLPEGSPYEWREITLGDGANLASGTKYAIVIRAPS</sequence>
<comment type="caution">
    <text evidence="1">The sequence shown here is derived from an EMBL/GenBank/DDBJ whole genome shotgun (WGS) entry which is preliminary data.</text>
</comment>
<proteinExistence type="predicted"/>
<accession>X1ELP9</accession>
<gene>
    <name evidence="1" type="ORF">S01H4_66203</name>
</gene>
<dbReference type="EMBL" id="BART01040865">
    <property type="protein sequence ID" value="GAH21280.1"/>
    <property type="molecule type" value="Genomic_DNA"/>
</dbReference>
<organism evidence="1">
    <name type="scientific">marine sediment metagenome</name>
    <dbReference type="NCBI Taxonomy" id="412755"/>
    <lineage>
        <taxon>unclassified sequences</taxon>
        <taxon>metagenomes</taxon>
        <taxon>ecological metagenomes</taxon>
    </lineage>
</organism>
<name>X1ELP9_9ZZZZ</name>
<evidence type="ECO:0000313" key="1">
    <source>
        <dbReference type="EMBL" id="GAH21280.1"/>
    </source>
</evidence>
<reference evidence="1" key="1">
    <citation type="journal article" date="2014" name="Front. Microbiol.">
        <title>High frequency of phylogenetically diverse reductive dehalogenase-homologous genes in deep subseafloor sedimentary metagenomes.</title>
        <authorList>
            <person name="Kawai M."/>
            <person name="Futagami T."/>
            <person name="Toyoda A."/>
            <person name="Takaki Y."/>
            <person name="Nishi S."/>
            <person name="Hori S."/>
            <person name="Arai W."/>
            <person name="Tsubouchi T."/>
            <person name="Morono Y."/>
            <person name="Uchiyama I."/>
            <person name="Ito T."/>
            <person name="Fujiyama A."/>
            <person name="Inagaki F."/>
            <person name="Takami H."/>
        </authorList>
    </citation>
    <scope>NUCLEOTIDE SEQUENCE</scope>
    <source>
        <strain evidence="1">Expedition CK06-06</strain>
    </source>
</reference>
<feature type="non-terminal residue" evidence="1">
    <location>
        <position position="1"/>
    </location>
</feature>
<feature type="non-terminal residue" evidence="1">
    <location>
        <position position="82"/>
    </location>
</feature>